<dbReference type="WBParaSite" id="EVEC_0000343101-mRNA-1">
    <property type="protein sequence ID" value="EVEC_0000343101-mRNA-1"/>
    <property type="gene ID" value="EVEC_0000343101"/>
</dbReference>
<dbReference type="PRINTS" id="PR01217">
    <property type="entry name" value="PRICHEXTENSN"/>
</dbReference>
<evidence type="ECO:0000259" key="2">
    <source>
        <dbReference type="Pfam" id="PF04155"/>
    </source>
</evidence>
<dbReference type="STRING" id="51028.A0A0N4V0I7"/>
<evidence type="ECO:0000313" key="5">
    <source>
        <dbReference type="WBParaSite" id="EVEC_0000343101-mRNA-1"/>
    </source>
</evidence>
<evidence type="ECO:0000313" key="3">
    <source>
        <dbReference type="EMBL" id="VDD87996.1"/>
    </source>
</evidence>
<dbReference type="InterPro" id="IPR007284">
    <property type="entry name" value="Ground-like_dom"/>
</dbReference>
<reference evidence="3 4" key="2">
    <citation type="submission" date="2018-10" db="EMBL/GenBank/DDBJ databases">
        <authorList>
            <consortium name="Pathogen Informatics"/>
        </authorList>
    </citation>
    <scope>NUCLEOTIDE SEQUENCE [LARGE SCALE GENOMIC DNA]</scope>
</reference>
<name>A0A0N4V0I7_ENTVE</name>
<dbReference type="Proteomes" id="UP000274131">
    <property type="component" value="Unassembled WGS sequence"/>
</dbReference>
<organism evidence="5">
    <name type="scientific">Enterobius vermicularis</name>
    <name type="common">Human pinworm</name>
    <dbReference type="NCBI Taxonomy" id="51028"/>
    <lineage>
        <taxon>Eukaryota</taxon>
        <taxon>Metazoa</taxon>
        <taxon>Ecdysozoa</taxon>
        <taxon>Nematoda</taxon>
        <taxon>Chromadorea</taxon>
        <taxon>Rhabditida</taxon>
        <taxon>Spirurina</taxon>
        <taxon>Oxyuridomorpha</taxon>
        <taxon>Oxyuroidea</taxon>
        <taxon>Oxyuridae</taxon>
        <taxon>Enterobius</taxon>
    </lineage>
</organism>
<evidence type="ECO:0000313" key="4">
    <source>
        <dbReference type="Proteomes" id="UP000274131"/>
    </source>
</evidence>
<dbReference type="EMBL" id="UXUI01007518">
    <property type="protein sequence ID" value="VDD87996.1"/>
    <property type="molecule type" value="Genomic_DNA"/>
</dbReference>
<protein>
    <submittedName>
        <fullName evidence="5">Ground-like domain-containing protein</fullName>
    </submittedName>
</protein>
<dbReference type="OrthoDB" id="5858182at2759"/>
<evidence type="ECO:0000256" key="1">
    <source>
        <dbReference type="SAM" id="MobiDB-lite"/>
    </source>
</evidence>
<sequence>MVEAFFGCDCTPVAPQNPSPSALPPSPPPAPPQCPPAPPPPPCQPAPPQCPPPNPPPPPPPPPACQVPPPPPPSHFRPLRPLLPPLPPPRPPLLPPLPENDCCCECHNPCEYKVQRRLHGAKIFSNDSGEVQEDPKCNNLELKKIMTESATEDPTSAKRAIQSAAEEKLKERYNVICAKGDFSYVAYTDSYCQAVTDHVTCYAFKVMMV</sequence>
<feature type="domain" description="Ground-like" evidence="2">
    <location>
        <begin position="134"/>
        <end position="204"/>
    </location>
</feature>
<keyword evidence="4" id="KW-1185">Reference proteome</keyword>
<proteinExistence type="predicted"/>
<dbReference type="Pfam" id="PF04155">
    <property type="entry name" value="Ground-like"/>
    <property type="match status" value="1"/>
</dbReference>
<feature type="region of interest" description="Disordered" evidence="1">
    <location>
        <begin position="16"/>
        <end position="91"/>
    </location>
</feature>
<gene>
    <name evidence="3" type="ORF">EVEC_LOCUS3139</name>
</gene>
<reference evidence="5" key="1">
    <citation type="submission" date="2017-02" db="UniProtKB">
        <authorList>
            <consortium name="WormBaseParasite"/>
        </authorList>
    </citation>
    <scope>IDENTIFICATION</scope>
</reference>
<accession>A0A0N4V0I7</accession>
<dbReference type="AlphaFoldDB" id="A0A0N4V0I7"/>